<evidence type="ECO:0000256" key="3">
    <source>
        <dbReference type="ARBA" id="ARBA00011206"/>
    </source>
</evidence>
<dbReference type="OrthoDB" id="272392at2759"/>
<keyword evidence="5 9" id="KW-0240">DNA-directed RNA polymerase</keyword>
<dbReference type="InterPro" id="IPR008806">
    <property type="entry name" value="RNA_pol_III_Rpc82_C"/>
</dbReference>
<dbReference type="InterPro" id="IPR013197">
    <property type="entry name" value="RNA_pol_III_RPC82-rel_HTH"/>
</dbReference>
<keyword evidence="7 9" id="KW-0539">Nucleus</keyword>
<evidence type="ECO:0000313" key="13">
    <source>
        <dbReference type="EMBL" id="CAG8592529.1"/>
    </source>
</evidence>
<protein>
    <recommendedName>
        <fullName evidence="4 9">DNA-directed RNA polymerase III subunit RPC3</fullName>
        <shortName evidence="9">RNA polymerase III subunit C3</shortName>
    </recommendedName>
</protein>
<comment type="similarity">
    <text evidence="2 9">Belongs to the RNA polymerase beta chain family.</text>
</comment>
<dbReference type="GO" id="GO:0006351">
    <property type="term" value="P:DNA-templated transcription"/>
    <property type="evidence" value="ECO:0007669"/>
    <property type="project" value="InterPro"/>
</dbReference>
<dbReference type="SUPFAM" id="SSF46785">
    <property type="entry name" value="Winged helix' DNA-binding domain"/>
    <property type="match status" value="1"/>
</dbReference>
<name>A0A9N9C822_9GLOM</name>
<comment type="caution">
    <text evidence="13">The sequence shown here is derived from an EMBL/GenBank/DDBJ whole genome shotgun (WGS) entry which is preliminary data.</text>
</comment>
<keyword evidence="14" id="KW-1185">Reference proteome</keyword>
<dbReference type="PANTHER" id="PTHR12949">
    <property type="entry name" value="RNA POLYMERASE III DNA DIRECTED -RELATED"/>
    <property type="match status" value="1"/>
</dbReference>
<dbReference type="Pfam" id="PF05645">
    <property type="entry name" value="RNA_pol_Rpc82"/>
    <property type="match status" value="1"/>
</dbReference>
<evidence type="ECO:0000259" key="12">
    <source>
        <dbReference type="Pfam" id="PF22536"/>
    </source>
</evidence>
<evidence type="ECO:0000256" key="6">
    <source>
        <dbReference type="ARBA" id="ARBA00023163"/>
    </source>
</evidence>
<organism evidence="13 14">
    <name type="scientific">Paraglomus occultum</name>
    <dbReference type="NCBI Taxonomy" id="144539"/>
    <lineage>
        <taxon>Eukaryota</taxon>
        <taxon>Fungi</taxon>
        <taxon>Fungi incertae sedis</taxon>
        <taxon>Mucoromycota</taxon>
        <taxon>Glomeromycotina</taxon>
        <taxon>Glomeromycetes</taxon>
        <taxon>Paraglomerales</taxon>
        <taxon>Paraglomeraceae</taxon>
        <taxon>Paraglomus</taxon>
    </lineage>
</organism>
<evidence type="ECO:0000313" key="14">
    <source>
        <dbReference type="Proteomes" id="UP000789572"/>
    </source>
</evidence>
<evidence type="ECO:0000259" key="11">
    <source>
        <dbReference type="Pfam" id="PF08221"/>
    </source>
</evidence>
<feature type="domain" description="RNA polymerase III Rpc82 C -terminal" evidence="10">
    <location>
        <begin position="171"/>
        <end position="387"/>
    </location>
</feature>
<comment type="subcellular location">
    <subcellularLocation>
        <location evidence="1 9">Nucleus</location>
    </subcellularLocation>
</comment>
<evidence type="ECO:0000256" key="1">
    <source>
        <dbReference type="ARBA" id="ARBA00004123"/>
    </source>
</evidence>
<dbReference type="InterPro" id="IPR039748">
    <property type="entry name" value="RPC3"/>
</dbReference>
<dbReference type="GO" id="GO:0003697">
    <property type="term" value="F:single-stranded DNA binding"/>
    <property type="evidence" value="ECO:0007669"/>
    <property type="project" value="UniProtKB-UniRule"/>
</dbReference>
<dbReference type="AlphaFoldDB" id="A0A9N9C822"/>
<gene>
    <name evidence="13" type="ORF">POCULU_LOCUS7049</name>
</gene>
<evidence type="ECO:0000256" key="5">
    <source>
        <dbReference type="ARBA" id="ARBA00022478"/>
    </source>
</evidence>
<feature type="domain" description="RNA polymerase III subunit RPC82-related helix-turn-helix" evidence="11">
    <location>
        <begin position="51"/>
        <end position="89"/>
    </location>
</feature>
<dbReference type="InterPro" id="IPR036388">
    <property type="entry name" value="WH-like_DNA-bd_sf"/>
</dbReference>
<evidence type="ECO:0000259" key="10">
    <source>
        <dbReference type="Pfam" id="PF05645"/>
    </source>
</evidence>
<evidence type="ECO:0000256" key="2">
    <source>
        <dbReference type="ARBA" id="ARBA00006835"/>
    </source>
</evidence>
<keyword evidence="6 9" id="KW-0804">Transcription</keyword>
<comment type="subunit">
    <text evidence="3 9">Component of the RNA polymerase III (Pol III) complex consisting of 17 subunits.</text>
</comment>
<accession>A0A9N9C822</accession>
<dbReference type="EMBL" id="CAJVPJ010001472">
    <property type="protein sequence ID" value="CAG8592529.1"/>
    <property type="molecule type" value="Genomic_DNA"/>
</dbReference>
<dbReference type="Proteomes" id="UP000789572">
    <property type="component" value="Unassembled WGS sequence"/>
</dbReference>
<dbReference type="InterPro" id="IPR055207">
    <property type="entry name" value="POLR3C_WHD"/>
</dbReference>
<sequence>MANELKRLCCFVIREDFGDLVEVLILRSDYFPCPYFTFNIKAFFLQKKPAKLLFEKGRLPAALIARYSGLPLEKVKECLFILIQHNLVYWAREVPDQIKSPIYYQIDSREVLSRLKFGVYLNHTRNRFGNEGQVIITYVLLNGKTSFKSLVEARNLSKRTKEYKTLKEKYAELVTEGYLKYLKYTDALSAQDQQDAAEQRELAKMTTFVPTKKEKAEARAKVAERGNAESLVGKKRKKTVVEEDHSRLSKQPRTEDTFEFVEDAQVRVNYERFNILARNDHITSFVEERINPAAKLVMKVILELADEKRLDAEESRAMSAQTIIRKVPTEDTLEDQIELERQDPSHEYLVSEYLDLLVEDGAKFIRKKDDSMSGLYSVRYKDLIERLKQRKLESILQEKYGSMAVRIYKILQSKGKLEEKNIASLAMLTQADARKIIDQLFVEGLVELQLLTCAILTVNQEVPKAADRAPSRTYYLWYAEPERCYQKILTCLYRTLGNIHERRMCEKEGYARLIERRAIARLRSTVHLMTPEEKEQLRIFDQSMERLDVAALRIVNLVMILTNYR</sequence>
<dbReference type="InterPro" id="IPR036390">
    <property type="entry name" value="WH_DNA-bd_sf"/>
</dbReference>
<evidence type="ECO:0000256" key="9">
    <source>
        <dbReference type="RuleBase" id="RU367076"/>
    </source>
</evidence>
<comment type="function">
    <text evidence="8 9">DNA-dependent RNA polymerase catalyzes the transcription of DNA into RNA using the four ribonucleoside triphosphates as substrates. Specific core component of RNA polymerase III which synthesizes small RNAs, such as 5S rRNA and tRNAs.</text>
</comment>
<dbReference type="PANTHER" id="PTHR12949:SF0">
    <property type="entry name" value="DNA-DIRECTED RNA POLYMERASE III SUBUNIT RPC3"/>
    <property type="match status" value="1"/>
</dbReference>
<dbReference type="Pfam" id="PF22536">
    <property type="entry name" value="WHD_POLR3C"/>
    <property type="match status" value="1"/>
</dbReference>
<feature type="domain" description="DNA-directed RNA polymerase III subunit RPC3 winged-helix" evidence="12">
    <location>
        <begin position="392"/>
        <end position="478"/>
    </location>
</feature>
<evidence type="ECO:0000256" key="8">
    <source>
        <dbReference type="ARBA" id="ARBA00025127"/>
    </source>
</evidence>
<dbReference type="Gene3D" id="1.10.10.10">
    <property type="entry name" value="Winged helix-like DNA-binding domain superfamily/Winged helix DNA-binding domain"/>
    <property type="match status" value="4"/>
</dbReference>
<reference evidence="13" key="1">
    <citation type="submission" date="2021-06" db="EMBL/GenBank/DDBJ databases">
        <authorList>
            <person name="Kallberg Y."/>
            <person name="Tangrot J."/>
            <person name="Rosling A."/>
        </authorList>
    </citation>
    <scope>NUCLEOTIDE SEQUENCE</scope>
    <source>
        <strain evidence="13">IA702</strain>
    </source>
</reference>
<dbReference type="GO" id="GO:0005666">
    <property type="term" value="C:RNA polymerase III complex"/>
    <property type="evidence" value="ECO:0007669"/>
    <property type="project" value="UniProtKB-UniRule"/>
</dbReference>
<dbReference type="Pfam" id="PF08221">
    <property type="entry name" value="HTH_9"/>
    <property type="match status" value="1"/>
</dbReference>
<evidence type="ECO:0000256" key="4">
    <source>
        <dbReference type="ARBA" id="ARBA00016689"/>
    </source>
</evidence>
<proteinExistence type="inferred from homology"/>
<evidence type="ECO:0000256" key="7">
    <source>
        <dbReference type="ARBA" id="ARBA00023242"/>
    </source>
</evidence>